<protein>
    <recommendedName>
        <fullName evidence="1">RNA polymerase sigma-70 region 2 domain-containing protein</fullName>
    </recommendedName>
</protein>
<dbReference type="GO" id="GO:0006352">
    <property type="term" value="P:DNA-templated transcription initiation"/>
    <property type="evidence" value="ECO:0007669"/>
    <property type="project" value="InterPro"/>
</dbReference>
<evidence type="ECO:0000313" key="2">
    <source>
        <dbReference type="EMBL" id="MCS7475954.1"/>
    </source>
</evidence>
<sequence>MVVRSARAEAVAGELLVRRLYEEHGRAILAYATRLTGDRGAAEGVVEETLVRAWRYSDAIVLGGDWVRGWLLATVHNVVLEGSSERSAPPWRVKAEPVRLPAVLRSAIRKVKVSRMNAVRTSEAPLRSVSWRAVSAPSR</sequence>
<dbReference type="Gene3D" id="1.10.1740.10">
    <property type="match status" value="1"/>
</dbReference>
<dbReference type="Proteomes" id="UP001141259">
    <property type="component" value="Unassembled WGS sequence"/>
</dbReference>
<keyword evidence="3" id="KW-1185">Reference proteome</keyword>
<evidence type="ECO:0000259" key="1">
    <source>
        <dbReference type="Pfam" id="PF04542"/>
    </source>
</evidence>
<dbReference type="AlphaFoldDB" id="A0A9X2VGD5"/>
<dbReference type="InterPro" id="IPR013325">
    <property type="entry name" value="RNA_pol_sigma_r2"/>
</dbReference>
<dbReference type="EMBL" id="JANYMP010000002">
    <property type="protein sequence ID" value="MCS7475954.1"/>
    <property type="molecule type" value="Genomic_DNA"/>
</dbReference>
<reference evidence="2" key="1">
    <citation type="submission" date="2022-08" db="EMBL/GenBank/DDBJ databases">
        <authorList>
            <person name="Tistechok S."/>
            <person name="Samborskyy M."/>
            <person name="Roman I."/>
        </authorList>
    </citation>
    <scope>NUCLEOTIDE SEQUENCE</scope>
    <source>
        <strain evidence="2">DSM 103496</strain>
    </source>
</reference>
<name>A0A9X2VGD5_9PSEU</name>
<accession>A0A9X2VGD5</accession>
<evidence type="ECO:0000313" key="3">
    <source>
        <dbReference type="Proteomes" id="UP001141259"/>
    </source>
</evidence>
<dbReference type="GO" id="GO:0003700">
    <property type="term" value="F:DNA-binding transcription factor activity"/>
    <property type="evidence" value="ECO:0007669"/>
    <property type="project" value="InterPro"/>
</dbReference>
<dbReference type="RefSeq" id="WP_259621478.1">
    <property type="nucleotide sequence ID" value="NZ_JANYMP010000002.1"/>
</dbReference>
<comment type="caution">
    <text evidence="2">The sequence shown here is derived from an EMBL/GenBank/DDBJ whole genome shotgun (WGS) entry which is preliminary data.</text>
</comment>
<feature type="domain" description="RNA polymerase sigma-70 region 2" evidence="1">
    <location>
        <begin position="20"/>
        <end position="80"/>
    </location>
</feature>
<proteinExistence type="predicted"/>
<dbReference type="SUPFAM" id="SSF88946">
    <property type="entry name" value="Sigma2 domain of RNA polymerase sigma factors"/>
    <property type="match status" value="1"/>
</dbReference>
<dbReference type="InterPro" id="IPR007627">
    <property type="entry name" value="RNA_pol_sigma70_r2"/>
</dbReference>
<gene>
    <name evidence="2" type="ORF">NZH93_03735</name>
</gene>
<dbReference type="Pfam" id="PF04542">
    <property type="entry name" value="Sigma70_r2"/>
    <property type="match status" value="1"/>
</dbReference>
<organism evidence="2 3">
    <name type="scientific">Umezawaea endophytica</name>
    <dbReference type="NCBI Taxonomy" id="1654476"/>
    <lineage>
        <taxon>Bacteria</taxon>
        <taxon>Bacillati</taxon>
        <taxon>Actinomycetota</taxon>
        <taxon>Actinomycetes</taxon>
        <taxon>Pseudonocardiales</taxon>
        <taxon>Pseudonocardiaceae</taxon>
        <taxon>Umezawaea</taxon>
    </lineage>
</organism>